<proteinExistence type="predicted"/>
<accession>A0A2G9V512</accession>
<dbReference type="OrthoDB" id="5952164at2759"/>
<keyword evidence="1" id="KW-0732">Signal</keyword>
<reference evidence="2 3" key="1">
    <citation type="submission" date="2015-09" db="EMBL/GenBank/DDBJ databases">
        <title>Draft genome of the parasitic nematode Teladorsagia circumcincta isolate WARC Sus (inbred).</title>
        <authorList>
            <person name="Mitreva M."/>
        </authorList>
    </citation>
    <scope>NUCLEOTIDE SEQUENCE [LARGE SCALE GENOMIC DNA]</scope>
    <source>
        <strain evidence="2 3">S</strain>
    </source>
</reference>
<feature type="signal peptide" evidence="1">
    <location>
        <begin position="1"/>
        <end position="16"/>
    </location>
</feature>
<keyword evidence="3" id="KW-1185">Reference proteome</keyword>
<sequence>MLAALIFCSLLTTAFCSKAAVLKFSIRPDTVNVGTELPFEIDVLDSESKVFRRSALGLASKWKGQIRGFAIMKNISNSLALIKFGHPDLNQVIGRSCLDGANFLSCELPPSLPSH</sequence>
<organism evidence="2 3">
    <name type="scientific">Teladorsagia circumcincta</name>
    <name type="common">Brown stomach worm</name>
    <name type="synonym">Ostertagia circumcincta</name>
    <dbReference type="NCBI Taxonomy" id="45464"/>
    <lineage>
        <taxon>Eukaryota</taxon>
        <taxon>Metazoa</taxon>
        <taxon>Ecdysozoa</taxon>
        <taxon>Nematoda</taxon>
        <taxon>Chromadorea</taxon>
        <taxon>Rhabditida</taxon>
        <taxon>Rhabditina</taxon>
        <taxon>Rhabditomorpha</taxon>
        <taxon>Strongyloidea</taxon>
        <taxon>Trichostrongylidae</taxon>
        <taxon>Teladorsagia</taxon>
    </lineage>
</organism>
<dbReference type="AlphaFoldDB" id="A0A2G9V512"/>
<evidence type="ECO:0000313" key="3">
    <source>
        <dbReference type="Proteomes" id="UP000230423"/>
    </source>
</evidence>
<dbReference type="Proteomes" id="UP000230423">
    <property type="component" value="Unassembled WGS sequence"/>
</dbReference>
<dbReference type="EMBL" id="KZ344993">
    <property type="protein sequence ID" value="PIO77575.1"/>
    <property type="molecule type" value="Genomic_DNA"/>
</dbReference>
<evidence type="ECO:0000313" key="2">
    <source>
        <dbReference type="EMBL" id="PIO77575.1"/>
    </source>
</evidence>
<feature type="chain" id="PRO_5013843038" evidence="1">
    <location>
        <begin position="17"/>
        <end position="115"/>
    </location>
</feature>
<gene>
    <name evidence="2" type="ORF">TELCIR_00337</name>
</gene>
<protein>
    <submittedName>
        <fullName evidence="2">Uncharacterized protein</fullName>
    </submittedName>
</protein>
<name>A0A2G9V512_TELCI</name>
<evidence type="ECO:0000256" key="1">
    <source>
        <dbReference type="SAM" id="SignalP"/>
    </source>
</evidence>